<accession>Q6EUA7</accession>
<feature type="compositionally biased region" description="Polar residues" evidence="1">
    <location>
        <begin position="1"/>
        <end position="12"/>
    </location>
</feature>
<reference evidence="3" key="2">
    <citation type="journal article" date="2008" name="Nucleic Acids Res.">
        <title>The rice annotation project database (RAP-DB): 2008 update.</title>
        <authorList>
            <consortium name="The rice annotation project (RAP)"/>
        </authorList>
    </citation>
    <scope>GENOME REANNOTATION</scope>
    <source>
        <strain evidence="3">cv. Nipponbare</strain>
    </source>
</reference>
<feature type="compositionally biased region" description="Polar residues" evidence="1">
    <location>
        <begin position="78"/>
        <end position="87"/>
    </location>
</feature>
<protein>
    <submittedName>
        <fullName evidence="2">Uncharacterized protein</fullName>
    </submittedName>
</protein>
<reference evidence="3" key="1">
    <citation type="journal article" date="2005" name="Nature">
        <title>The map-based sequence of the rice genome.</title>
        <authorList>
            <consortium name="International rice genome sequencing project (IRGSP)"/>
            <person name="Matsumoto T."/>
            <person name="Wu J."/>
            <person name="Kanamori H."/>
            <person name="Katayose Y."/>
            <person name="Fujisawa M."/>
            <person name="Namiki N."/>
            <person name="Mizuno H."/>
            <person name="Yamamoto K."/>
            <person name="Antonio B.A."/>
            <person name="Baba T."/>
            <person name="Sakata K."/>
            <person name="Nagamura Y."/>
            <person name="Aoki H."/>
            <person name="Arikawa K."/>
            <person name="Arita K."/>
            <person name="Bito T."/>
            <person name="Chiden Y."/>
            <person name="Fujitsuka N."/>
            <person name="Fukunaka R."/>
            <person name="Hamada M."/>
            <person name="Harada C."/>
            <person name="Hayashi A."/>
            <person name="Hijishita S."/>
            <person name="Honda M."/>
            <person name="Hosokawa S."/>
            <person name="Ichikawa Y."/>
            <person name="Idonuma A."/>
            <person name="Iijima M."/>
            <person name="Ikeda M."/>
            <person name="Ikeno M."/>
            <person name="Ito K."/>
            <person name="Ito S."/>
            <person name="Ito T."/>
            <person name="Ito Y."/>
            <person name="Ito Y."/>
            <person name="Iwabuchi A."/>
            <person name="Kamiya K."/>
            <person name="Karasawa W."/>
            <person name="Kurita K."/>
            <person name="Katagiri S."/>
            <person name="Kikuta A."/>
            <person name="Kobayashi H."/>
            <person name="Kobayashi N."/>
            <person name="Machita K."/>
            <person name="Maehara T."/>
            <person name="Masukawa M."/>
            <person name="Mizubayashi T."/>
            <person name="Mukai Y."/>
            <person name="Nagasaki H."/>
            <person name="Nagata Y."/>
            <person name="Naito S."/>
            <person name="Nakashima M."/>
            <person name="Nakama Y."/>
            <person name="Nakamichi Y."/>
            <person name="Nakamura M."/>
            <person name="Meguro A."/>
            <person name="Negishi M."/>
            <person name="Ohta I."/>
            <person name="Ohta T."/>
            <person name="Okamoto M."/>
            <person name="Ono N."/>
            <person name="Saji S."/>
            <person name="Sakaguchi M."/>
            <person name="Sakai K."/>
            <person name="Shibata M."/>
            <person name="Shimokawa T."/>
            <person name="Song J."/>
            <person name="Takazaki Y."/>
            <person name="Terasawa K."/>
            <person name="Tsugane M."/>
            <person name="Tsuji K."/>
            <person name="Ueda S."/>
            <person name="Waki K."/>
            <person name="Yamagata H."/>
            <person name="Yamamoto M."/>
            <person name="Yamamoto S."/>
            <person name="Yamane H."/>
            <person name="Yoshiki S."/>
            <person name="Yoshihara R."/>
            <person name="Yukawa K."/>
            <person name="Zhong H."/>
            <person name="Yano M."/>
            <person name="Yuan Q."/>
            <person name="Ouyang S."/>
            <person name="Liu J."/>
            <person name="Jones K.M."/>
            <person name="Gansberger K."/>
            <person name="Moffat K."/>
            <person name="Hill J."/>
            <person name="Bera J."/>
            <person name="Fadrosh D."/>
            <person name="Jin S."/>
            <person name="Johri S."/>
            <person name="Kim M."/>
            <person name="Overton L."/>
            <person name="Reardon M."/>
            <person name="Tsitrin T."/>
            <person name="Vuong H."/>
            <person name="Weaver B."/>
            <person name="Ciecko A."/>
            <person name="Tallon L."/>
            <person name="Jackson J."/>
            <person name="Pai G."/>
            <person name="Aken S.V."/>
            <person name="Utterback T."/>
            <person name="Reidmuller S."/>
            <person name="Feldblyum T."/>
            <person name="Hsiao J."/>
            <person name="Zismann V."/>
            <person name="Iobst S."/>
            <person name="de Vazeille A.R."/>
            <person name="Buell C.R."/>
            <person name="Ying K."/>
            <person name="Li Y."/>
            <person name="Lu T."/>
            <person name="Huang Y."/>
            <person name="Zhao Q."/>
            <person name="Feng Q."/>
            <person name="Zhang L."/>
            <person name="Zhu J."/>
            <person name="Weng Q."/>
            <person name="Mu J."/>
            <person name="Lu Y."/>
            <person name="Fan D."/>
            <person name="Liu Y."/>
            <person name="Guan J."/>
            <person name="Zhang Y."/>
            <person name="Yu S."/>
            <person name="Liu X."/>
            <person name="Zhang Y."/>
            <person name="Hong G."/>
            <person name="Han B."/>
            <person name="Choisne N."/>
            <person name="Demange N."/>
            <person name="Orjeda G."/>
            <person name="Samain S."/>
            <person name="Cattolico L."/>
            <person name="Pelletier E."/>
            <person name="Couloux A."/>
            <person name="Segurens B."/>
            <person name="Wincker P."/>
            <person name="D'Hont A."/>
            <person name="Scarpelli C."/>
            <person name="Weissenbach J."/>
            <person name="Salanoubat M."/>
            <person name="Quetier F."/>
            <person name="Yu Y."/>
            <person name="Kim H.R."/>
            <person name="Rambo T."/>
            <person name="Currie J."/>
            <person name="Collura K."/>
            <person name="Luo M."/>
            <person name="Yang T."/>
            <person name="Ammiraju J.S.S."/>
            <person name="Engler F."/>
            <person name="Soderlund C."/>
            <person name="Wing R.A."/>
            <person name="Palmer L.E."/>
            <person name="de la Bastide M."/>
            <person name="Spiegel L."/>
            <person name="Nascimento L."/>
            <person name="Zutavern T."/>
            <person name="O'Shaughnessy A."/>
            <person name="Dike S."/>
            <person name="Dedhia N."/>
            <person name="Preston R."/>
            <person name="Balija V."/>
            <person name="McCombie W.R."/>
            <person name="Chow T."/>
            <person name="Chen H."/>
            <person name="Chung M."/>
            <person name="Chen C."/>
            <person name="Shaw J."/>
            <person name="Wu H."/>
            <person name="Hsiao K."/>
            <person name="Chao Y."/>
            <person name="Chu M."/>
            <person name="Cheng C."/>
            <person name="Hour A."/>
            <person name="Lee P."/>
            <person name="Lin S."/>
            <person name="Lin Y."/>
            <person name="Liou J."/>
            <person name="Liu S."/>
            <person name="Hsing Y."/>
            <person name="Raghuvanshi S."/>
            <person name="Mohanty A."/>
            <person name="Bharti A.K."/>
            <person name="Gaur A."/>
            <person name="Gupta V."/>
            <person name="Kumar D."/>
            <person name="Ravi V."/>
            <person name="Vij S."/>
            <person name="Kapur A."/>
            <person name="Khurana P."/>
            <person name="Khurana P."/>
            <person name="Khurana J.P."/>
            <person name="Tyagi A.K."/>
            <person name="Gaikwad K."/>
            <person name="Singh A."/>
            <person name="Dalal V."/>
            <person name="Srivastava S."/>
            <person name="Dixit A."/>
            <person name="Pal A.K."/>
            <person name="Ghazi I.A."/>
            <person name="Yadav M."/>
            <person name="Pandit A."/>
            <person name="Bhargava A."/>
            <person name="Sureshbabu K."/>
            <person name="Batra K."/>
            <person name="Sharma T.R."/>
            <person name="Mohapatra T."/>
            <person name="Singh N.K."/>
            <person name="Messing J."/>
            <person name="Nelson A.B."/>
            <person name="Fuks G."/>
            <person name="Kavchok S."/>
            <person name="Keizer G."/>
            <person name="Linton E."/>
            <person name="Llaca V."/>
            <person name="Song R."/>
            <person name="Tanyolac B."/>
            <person name="Young S."/>
            <person name="Ho-Il K."/>
            <person name="Hahn J.H."/>
            <person name="Sangsakoo G."/>
            <person name="Vanavichit A."/>
            <person name="de Mattos Luiz.A.T."/>
            <person name="Zimmer P.D."/>
            <person name="Malone G."/>
            <person name="Dellagostin O."/>
            <person name="de Oliveira A.C."/>
            <person name="Bevan M."/>
            <person name="Bancroft I."/>
            <person name="Minx P."/>
            <person name="Cordum H."/>
            <person name="Wilson R."/>
            <person name="Cheng Z."/>
            <person name="Jin W."/>
            <person name="Jiang J."/>
            <person name="Leong S.A."/>
            <person name="Iwama H."/>
            <person name="Gojobori T."/>
            <person name="Itoh T."/>
            <person name="Niimura Y."/>
            <person name="Fujii Y."/>
            <person name="Habara T."/>
            <person name="Sakai H."/>
            <person name="Sato Y."/>
            <person name="Wilson G."/>
            <person name="Kumar K."/>
            <person name="McCouch S."/>
            <person name="Juretic N."/>
            <person name="Hoen D."/>
            <person name="Wright S."/>
            <person name="Bruskiewich R."/>
            <person name="Bureau T."/>
            <person name="Miyao A."/>
            <person name="Hirochika H."/>
            <person name="Nishikawa T."/>
            <person name="Kadowaki K."/>
            <person name="Sugiura M."/>
            <person name="Burr B."/>
            <person name="Sasaki T."/>
        </authorList>
    </citation>
    <scope>NUCLEOTIDE SEQUENCE [LARGE SCALE GENOMIC DNA]</scope>
    <source>
        <strain evidence="3">cv. Nipponbare</strain>
    </source>
</reference>
<organism evidence="2 3">
    <name type="scientific">Oryza sativa subsp. japonica</name>
    <name type="common">Rice</name>
    <dbReference type="NCBI Taxonomy" id="39947"/>
    <lineage>
        <taxon>Eukaryota</taxon>
        <taxon>Viridiplantae</taxon>
        <taxon>Streptophyta</taxon>
        <taxon>Embryophyta</taxon>
        <taxon>Tracheophyta</taxon>
        <taxon>Spermatophyta</taxon>
        <taxon>Magnoliopsida</taxon>
        <taxon>Liliopsida</taxon>
        <taxon>Poales</taxon>
        <taxon>Poaceae</taxon>
        <taxon>BOP clade</taxon>
        <taxon>Oryzoideae</taxon>
        <taxon>Oryzeae</taxon>
        <taxon>Oryzinae</taxon>
        <taxon>Oryza</taxon>
        <taxon>Oryza sativa</taxon>
    </lineage>
</organism>
<feature type="region of interest" description="Disordered" evidence="1">
    <location>
        <begin position="71"/>
        <end position="92"/>
    </location>
</feature>
<proteinExistence type="predicted"/>
<dbReference type="Proteomes" id="UP000000763">
    <property type="component" value="Chromosome 2"/>
</dbReference>
<evidence type="ECO:0000313" key="3">
    <source>
        <dbReference type="Proteomes" id="UP000000763"/>
    </source>
</evidence>
<evidence type="ECO:0000256" key="1">
    <source>
        <dbReference type="SAM" id="MobiDB-lite"/>
    </source>
</evidence>
<name>Q6EUA7_ORYSJ</name>
<feature type="region of interest" description="Disordered" evidence="1">
    <location>
        <begin position="1"/>
        <end position="48"/>
    </location>
</feature>
<dbReference type="AlphaFoldDB" id="Q6EUA7"/>
<dbReference type="EMBL" id="AP004134">
    <property type="protein sequence ID" value="BAD27762.1"/>
    <property type="molecule type" value="Genomic_DNA"/>
</dbReference>
<evidence type="ECO:0000313" key="2">
    <source>
        <dbReference type="EMBL" id="BAD27762.1"/>
    </source>
</evidence>
<feature type="compositionally biased region" description="Low complexity" evidence="1">
    <location>
        <begin position="22"/>
        <end position="36"/>
    </location>
</feature>
<gene>
    <name evidence="2" type="primary">OJ1116_C12.16</name>
</gene>
<sequence>MGARAWSSSSDCCQAEGGSQGGAAVRAGRRTASAGAQRGGGAFPANSNAIDVGGGRMVIQPTEHMPMAQPLIPGLQIDGSNRSTATGSHWRHHRHLDGRVLLPGVGERAAEHCPELQ</sequence>